<dbReference type="Gene3D" id="3.30.565.10">
    <property type="entry name" value="Histidine kinase-like ATPase, C-terminal domain"/>
    <property type="match status" value="1"/>
</dbReference>
<evidence type="ECO:0000259" key="6">
    <source>
        <dbReference type="SMART" id="SM00853"/>
    </source>
</evidence>
<dbReference type="PANTHER" id="PTHR10073:SF12">
    <property type="entry name" value="DNA MISMATCH REPAIR PROTEIN MLH1"/>
    <property type="match status" value="1"/>
</dbReference>
<dbReference type="InterPro" id="IPR036890">
    <property type="entry name" value="HATPase_C_sf"/>
</dbReference>
<dbReference type="Pfam" id="PF13589">
    <property type="entry name" value="HATPase_c_3"/>
    <property type="match status" value="1"/>
</dbReference>
<gene>
    <name evidence="5 8" type="primary">mutL</name>
    <name evidence="8" type="ORF">ENG63_00570</name>
</gene>
<comment type="similarity">
    <text evidence="1 5">Belongs to the DNA mismatch repair MutL/HexB family.</text>
</comment>
<dbReference type="EMBL" id="DRBS01000022">
    <property type="protein sequence ID" value="HDD43342.1"/>
    <property type="molecule type" value="Genomic_DNA"/>
</dbReference>
<dbReference type="Pfam" id="PF01119">
    <property type="entry name" value="DNA_mis_repair"/>
    <property type="match status" value="1"/>
</dbReference>
<feature type="domain" description="MutL C-terminal dimerisation" evidence="6">
    <location>
        <begin position="371"/>
        <end position="513"/>
    </location>
</feature>
<comment type="function">
    <text evidence="5">This protein is involved in the repair of mismatches in DNA. It is required for dam-dependent methyl-directed DNA mismatch repair. May act as a 'molecular matchmaker', a protein that promotes the formation of a stable complex between two or more DNA-binding proteins in an ATP-dependent manner without itself being part of a final effector complex.</text>
</comment>
<name>A0A7C0U1K7_DESA2</name>
<dbReference type="NCBIfam" id="TIGR00585">
    <property type="entry name" value="mutl"/>
    <property type="match status" value="1"/>
</dbReference>
<keyword evidence="8" id="KW-0540">Nuclease</keyword>
<dbReference type="FunFam" id="3.30.565.10:FF:000003">
    <property type="entry name" value="DNA mismatch repair endonuclease MutL"/>
    <property type="match status" value="1"/>
</dbReference>
<dbReference type="Gene3D" id="3.30.1540.20">
    <property type="entry name" value="MutL, C-terminal domain, dimerisation subdomain"/>
    <property type="match status" value="1"/>
</dbReference>
<dbReference type="InterPro" id="IPR014790">
    <property type="entry name" value="MutL_C"/>
</dbReference>
<accession>A0A7C0U1K7</accession>
<evidence type="ECO:0000313" key="8">
    <source>
        <dbReference type="EMBL" id="HDD43342.1"/>
    </source>
</evidence>
<dbReference type="GO" id="GO:0004519">
    <property type="term" value="F:endonuclease activity"/>
    <property type="evidence" value="ECO:0007669"/>
    <property type="project" value="UniProtKB-KW"/>
</dbReference>
<dbReference type="HAMAP" id="MF_00149">
    <property type="entry name" value="DNA_mis_repair"/>
    <property type="match status" value="1"/>
</dbReference>
<organism evidence="8">
    <name type="scientific">Desulfofervidus auxilii</name>
    <dbReference type="NCBI Taxonomy" id="1621989"/>
    <lineage>
        <taxon>Bacteria</taxon>
        <taxon>Pseudomonadati</taxon>
        <taxon>Thermodesulfobacteriota</taxon>
        <taxon>Candidatus Desulfofervidia</taxon>
        <taxon>Candidatus Desulfofervidales</taxon>
        <taxon>Candidatus Desulfofervidaceae</taxon>
        <taxon>Candidatus Desulfofervidus</taxon>
    </lineage>
</organism>
<evidence type="ECO:0000256" key="1">
    <source>
        <dbReference type="ARBA" id="ARBA00006082"/>
    </source>
</evidence>
<reference evidence="8" key="1">
    <citation type="journal article" date="2020" name="mSystems">
        <title>Genome- and Community-Level Interaction Insights into Carbon Utilization and Element Cycling Functions of Hydrothermarchaeota in Hydrothermal Sediment.</title>
        <authorList>
            <person name="Zhou Z."/>
            <person name="Liu Y."/>
            <person name="Xu W."/>
            <person name="Pan J."/>
            <person name="Luo Z.H."/>
            <person name="Li M."/>
        </authorList>
    </citation>
    <scope>NUCLEOTIDE SEQUENCE [LARGE SCALE GENOMIC DNA]</scope>
    <source>
        <strain evidence="8">HyVt-233</strain>
    </source>
</reference>
<dbReference type="Gene3D" id="3.30.230.10">
    <property type="match status" value="1"/>
</dbReference>
<dbReference type="GO" id="GO:0030983">
    <property type="term" value="F:mismatched DNA binding"/>
    <property type="evidence" value="ECO:0007669"/>
    <property type="project" value="InterPro"/>
</dbReference>
<keyword evidence="8" id="KW-0255">Endonuclease</keyword>
<dbReference type="InterPro" id="IPR020568">
    <property type="entry name" value="Ribosomal_Su5_D2-typ_SF"/>
</dbReference>
<evidence type="ECO:0000256" key="2">
    <source>
        <dbReference type="ARBA" id="ARBA00021975"/>
    </source>
</evidence>
<dbReference type="GO" id="GO:0032300">
    <property type="term" value="C:mismatch repair complex"/>
    <property type="evidence" value="ECO:0007669"/>
    <property type="project" value="InterPro"/>
</dbReference>
<dbReference type="Proteomes" id="UP000886289">
    <property type="component" value="Unassembled WGS sequence"/>
</dbReference>
<proteinExistence type="inferred from homology"/>
<dbReference type="SMART" id="SM00853">
    <property type="entry name" value="MutL_C"/>
    <property type="match status" value="1"/>
</dbReference>
<feature type="domain" description="DNA mismatch repair protein S5" evidence="7">
    <location>
        <begin position="208"/>
        <end position="326"/>
    </location>
</feature>
<evidence type="ECO:0000256" key="5">
    <source>
        <dbReference type="HAMAP-Rule" id="MF_00149"/>
    </source>
</evidence>
<dbReference type="SUPFAM" id="SSF55874">
    <property type="entry name" value="ATPase domain of HSP90 chaperone/DNA topoisomerase II/histidine kinase"/>
    <property type="match status" value="1"/>
</dbReference>
<dbReference type="InterPro" id="IPR014721">
    <property type="entry name" value="Ribsml_uS5_D2-typ_fold_subgr"/>
</dbReference>
<dbReference type="Gene3D" id="3.30.1370.100">
    <property type="entry name" value="MutL, C-terminal domain, regulatory subdomain"/>
    <property type="match status" value="1"/>
</dbReference>
<dbReference type="InterPro" id="IPR037198">
    <property type="entry name" value="MutL_C_sf"/>
</dbReference>
<dbReference type="SUPFAM" id="SSF54211">
    <property type="entry name" value="Ribosomal protein S5 domain 2-like"/>
    <property type="match status" value="1"/>
</dbReference>
<dbReference type="InterPro" id="IPR042120">
    <property type="entry name" value="MutL_C_dimsub"/>
</dbReference>
<dbReference type="CDD" id="cd16926">
    <property type="entry name" value="HATPase_MutL-MLH-PMS-like"/>
    <property type="match status" value="1"/>
</dbReference>
<dbReference type="GO" id="GO:0016887">
    <property type="term" value="F:ATP hydrolysis activity"/>
    <property type="evidence" value="ECO:0007669"/>
    <property type="project" value="InterPro"/>
</dbReference>
<keyword evidence="4 5" id="KW-0234">DNA repair</keyword>
<dbReference type="GO" id="GO:0005524">
    <property type="term" value="F:ATP binding"/>
    <property type="evidence" value="ECO:0007669"/>
    <property type="project" value="InterPro"/>
</dbReference>
<evidence type="ECO:0000259" key="7">
    <source>
        <dbReference type="SMART" id="SM01340"/>
    </source>
</evidence>
<evidence type="ECO:0000256" key="4">
    <source>
        <dbReference type="ARBA" id="ARBA00023204"/>
    </source>
</evidence>
<keyword evidence="8" id="KW-0378">Hydrolase</keyword>
<dbReference type="InterPro" id="IPR020667">
    <property type="entry name" value="DNA_mismatch_repair_MutL"/>
</dbReference>
<dbReference type="SUPFAM" id="SSF118116">
    <property type="entry name" value="DNA mismatch repair protein MutL"/>
    <property type="match status" value="1"/>
</dbReference>
<sequence>MGIIKVLPPNLVNLIAAGEVIERPAAVVKELLENAIDANANFIKVEIRKGGKELIKVEDNGIGILAEDLSLAVKRHTTSKINSEEDLFQIHTLGFRGEALASIAAVSHLRLASRPKTQLWGKEIFVVGGEIKEEKEIGMAVGTIAEVKELFFNTPARKKFLKKDTTEAAHIYETVIKLGLAYPKIHFCLKSEKRSLQLPSTTDLTERIGQIFGLDLAKSLKHIEVESGVVIIKGMMASLEFSRLTPQNMYFFVNGRWVRNVLLNQIVYKVLESSWPKGRYPFLVIFITLPKDMVDVNVHPTKQEIRFKDPHSIQEALEKALKKIMEERLFSFTSFESDIPISLEKSSFKIKEPEIAYEKAHLPDFTPSFRIIGQLWGSYIICETEEELILIDQHAAHERLIYEKIKQLYEEDRPQTQELLTPILLEISPTEIEIFEEILPHLEKMGFSLEPFGERTYLVRAVPGLLIKKDIRSLLEKVLTDLQFIRTLHLSEIVSELLKSMACHLAVRANDILSLKEMEYLIKEIKSLKILHCPHGRPFYKIFTKEEIKKFFYRS</sequence>
<dbReference type="InterPro" id="IPR013507">
    <property type="entry name" value="DNA_mismatch_S5_2-like"/>
</dbReference>
<protein>
    <recommendedName>
        <fullName evidence="2 5">DNA mismatch repair protein MutL</fullName>
    </recommendedName>
</protein>
<dbReference type="InterPro" id="IPR002099">
    <property type="entry name" value="MutL/Mlh/PMS"/>
</dbReference>
<dbReference type="PROSITE" id="PS00058">
    <property type="entry name" value="DNA_MISMATCH_REPAIR_1"/>
    <property type="match status" value="1"/>
</dbReference>
<dbReference type="SMART" id="SM01340">
    <property type="entry name" value="DNA_mis_repair"/>
    <property type="match status" value="1"/>
</dbReference>
<dbReference type="GO" id="GO:0006298">
    <property type="term" value="P:mismatch repair"/>
    <property type="evidence" value="ECO:0007669"/>
    <property type="project" value="UniProtKB-UniRule"/>
</dbReference>
<dbReference type="InterPro" id="IPR014762">
    <property type="entry name" value="DNA_mismatch_repair_CS"/>
</dbReference>
<dbReference type="CDD" id="cd00782">
    <property type="entry name" value="MutL_Trans"/>
    <property type="match status" value="1"/>
</dbReference>
<evidence type="ECO:0000256" key="3">
    <source>
        <dbReference type="ARBA" id="ARBA00022763"/>
    </source>
</evidence>
<keyword evidence="3 5" id="KW-0227">DNA damage</keyword>
<dbReference type="Pfam" id="PF08676">
    <property type="entry name" value="MutL_C"/>
    <property type="match status" value="1"/>
</dbReference>
<comment type="caution">
    <text evidence="8">The sequence shown here is derived from an EMBL/GenBank/DDBJ whole genome shotgun (WGS) entry which is preliminary data.</text>
</comment>
<dbReference type="PANTHER" id="PTHR10073">
    <property type="entry name" value="DNA MISMATCH REPAIR PROTEIN MLH, PMS, MUTL"/>
    <property type="match status" value="1"/>
</dbReference>
<dbReference type="InterPro" id="IPR042121">
    <property type="entry name" value="MutL_C_regsub"/>
</dbReference>
<dbReference type="AlphaFoldDB" id="A0A7C0U1K7"/>
<dbReference type="GO" id="GO:0140664">
    <property type="term" value="F:ATP-dependent DNA damage sensor activity"/>
    <property type="evidence" value="ECO:0007669"/>
    <property type="project" value="InterPro"/>
</dbReference>
<dbReference type="InterPro" id="IPR038973">
    <property type="entry name" value="MutL/Mlh/Pms-like"/>
</dbReference>